<evidence type="ECO:0000313" key="6">
    <source>
        <dbReference type="Proteomes" id="UP001500443"/>
    </source>
</evidence>
<dbReference type="InterPro" id="IPR050639">
    <property type="entry name" value="SSR_resolvase"/>
</dbReference>
<feature type="domain" description="Recombinase" evidence="4">
    <location>
        <begin position="138"/>
        <end position="272"/>
    </location>
</feature>
<evidence type="ECO:0000259" key="4">
    <source>
        <dbReference type="PROSITE" id="PS51737"/>
    </source>
</evidence>
<accession>A0ABN2YWI1</accession>
<name>A0ABN2YWI1_9ACTN</name>
<sequence>MITDAGRRIGGTFVGWPKDIDVSALKTSPWERPELLAWLERPDAWDVMIWQRLDRAVRSMADMADLGRYAKQHGKRLVFASGPGGAQLELDFASPMSELIMLILAFAAQLEGQTIMERTQGTAQYLQSLGRWSGGVLPYGYQASRRTFPDGNEGWWLIEHPETAAIRREMIRRAIAGESYSAITAWLNESGAVTPMEHRAKMAERDVEPHGGWKSTAVRSMLRSPIARGHVVKRNGETVRNADGSPVMQGDPLIDDATWYTLVAALKKREVPELQQPRRRDAHPLLGVLVCAECGQNMHVGQRRQNDGSVQKQFRCNGGHSNRPTIPQAETIQWVAKTFVRRMGRMRLTEEVQIPGVDYTDEIAELKAEIGELTNRLARMRGAAADAMESQIAARSDRVEMLSAIPVEPPRVETRQLNQTVRDVWEGTQEAGQRVILLDFGVRVEVGPPTGWRRPVSERLEMFIYTNVDHSDPSAALGDE</sequence>
<keyword evidence="6" id="KW-1185">Reference proteome</keyword>
<comment type="caution">
    <text evidence="5">The sequence shown here is derived from an EMBL/GenBank/DDBJ whole genome shotgun (WGS) entry which is preliminary data.</text>
</comment>
<dbReference type="PROSITE" id="PS51737">
    <property type="entry name" value="RECOMBINASE_DNA_BIND"/>
    <property type="match status" value="1"/>
</dbReference>
<dbReference type="InterPro" id="IPR038109">
    <property type="entry name" value="DNA_bind_recomb_sf"/>
</dbReference>
<dbReference type="InterPro" id="IPR036162">
    <property type="entry name" value="Resolvase-like_N_sf"/>
</dbReference>
<keyword evidence="2" id="KW-0233">DNA recombination</keyword>
<dbReference type="SMART" id="SM00857">
    <property type="entry name" value="Resolvase"/>
    <property type="match status" value="1"/>
</dbReference>
<keyword evidence="3" id="KW-0175">Coiled coil</keyword>
<dbReference type="PANTHER" id="PTHR30461:SF2">
    <property type="entry name" value="SERINE RECOMBINASE PINE-RELATED"/>
    <property type="match status" value="1"/>
</dbReference>
<evidence type="ECO:0000313" key="5">
    <source>
        <dbReference type="EMBL" id="GAA2133277.1"/>
    </source>
</evidence>
<dbReference type="InterPro" id="IPR011109">
    <property type="entry name" value="DNA_bind_recombinase_dom"/>
</dbReference>
<dbReference type="Gene3D" id="3.90.1750.20">
    <property type="entry name" value="Putative Large Serine Recombinase, Chain B, Domain 2"/>
    <property type="match status" value="1"/>
</dbReference>
<organism evidence="5 6">
    <name type="scientific">Streptomyces synnematoformans</name>
    <dbReference type="NCBI Taxonomy" id="415721"/>
    <lineage>
        <taxon>Bacteria</taxon>
        <taxon>Bacillati</taxon>
        <taxon>Actinomycetota</taxon>
        <taxon>Actinomycetes</taxon>
        <taxon>Kitasatosporales</taxon>
        <taxon>Streptomycetaceae</taxon>
        <taxon>Streptomyces</taxon>
    </lineage>
</organism>
<keyword evidence="1" id="KW-0238">DNA-binding</keyword>
<dbReference type="Gene3D" id="3.40.50.1390">
    <property type="entry name" value="Resolvase, N-terminal catalytic domain"/>
    <property type="match status" value="1"/>
</dbReference>
<dbReference type="InterPro" id="IPR006119">
    <property type="entry name" value="Resolv_N"/>
</dbReference>
<protein>
    <submittedName>
        <fullName evidence="5">Recombinase family protein</fullName>
    </submittedName>
</protein>
<dbReference type="SUPFAM" id="SSF53041">
    <property type="entry name" value="Resolvase-like"/>
    <property type="match status" value="1"/>
</dbReference>
<feature type="coiled-coil region" evidence="3">
    <location>
        <begin position="356"/>
        <end position="383"/>
    </location>
</feature>
<dbReference type="Pfam" id="PF07508">
    <property type="entry name" value="Recombinase"/>
    <property type="match status" value="1"/>
</dbReference>
<dbReference type="Proteomes" id="UP001500443">
    <property type="component" value="Unassembled WGS sequence"/>
</dbReference>
<reference evidence="5 6" key="1">
    <citation type="journal article" date="2019" name="Int. J. Syst. Evol. Microbiol.">
        <title>The Global Catalogue of Microorganisms (GCM) 10K type strain sequencing project: providing services to taxonomists for standard genome sequencing and annotation.</title>
        <authorList>
            <consortium name="The Broad Institute Genomics Platform"/>
            <consortium name="The Broad Institute Genome Sequencing Center for Infectious Disease"/>
            <person name="Wu L."/>
            <person name="Ma J."/>
        </authorList>
    </citation>
    <scope>NUCLEOTIDE SEQUENCE [LARGE SCALE GENOMIC DNA]</scope>
    <source>
        <strain evidence="5 6">JCM 15481</strain>
    </source>
</reference>
<evidence type="ECO:0000256" key="3">
    <source>
        <dbReference type="SAM" id="Coils"/>
    </source>
</evidence>
<proteinExistence type="predicted"/>
<dbReference type="PANTHER" id="PTHR30461">
    <property type="entry name" value="DNA-INVERTASE FROM LAMBDOID PROPHAGE"/>
    <property type="match status" value="1"/>
</dbReference>
<gene>
    <name evidence="5" type="ORF">GCM10009802_41720</name>
</gene>
<evidence type="ECO:0000256" key="2">
    <source>
        <dbReference type="ARBA" id="ARBA00023172"/>
    </source>
</evidence>
<dbReference type="EMBL" id="BAAAPF010000151">
    <property type="protein sequence ID" value="GAA2133277.1"/>
    <property type="molecule type" value="Genomic_DNA"/>
</dbReference>
<dbReference type="Pfam" id="PF00239">
    <property type="entry name" value="Resolvase"/>
    <property type="match status" value="1"/>
</dbReference>
<evidence type="ECO:0000256" key="1">
    <source>
        <dbReference type="ARBA" id="ARBA00023125"/>
    </source>
</evidence>